<comment type="similarity">
    <text evidence="1 2">Belongs to the lunapark family.</text>
</comment>
<evidence type="ECO:0000256" key="3">
    <source>
        <dbReference type="SAM" id="MobiDB-lite"/>
    </source>
</evidence>
<dbReference type="PANTHER" id="PTHR22166">
    <property type="entry name" value="ENDOPLASMIC RETICULUM JUNCTION FORMATION PROTEIN LUNAPARK"/>
    <property type="match status" value="1"/>
</dbReference>
<dbReference type="PANTHER" id="PTHR22166:SF12">
    <property type="entry name" value="ENDOPLASMIC RETICULUM JUNCTION FORMATION PROTEIN LUNAPARK"/>
    <property type="match status" value="1"/>
</dbReference>
<reference evidence="6" key="1">
    <citation type="submission" date="2025-08" db="UniProtKB">
        <authorList>
            <consortium name="RefSeq"/>
        </authorList>
    </citation>
    <scope>IDENTIFICATION</scope>
    <source>
        <tissue evidence="6">Adult</tissue>
    </source>
</reference>
<feature type="transmembrane region" description="Helical" evidence="2">
    <location>
        <begin position="74"/>
        <end position="94"/>
    </location>
</feature>
<dbReference type="InterPro" id="IPR040115">
    <property type="entry name" value="Lnp"/>
</dbReference>
<dbReference type="RefSeq" id="XP_019847240.2">
    <property type="nucleotide sequence ID" value="XM_019991681.3"/>
</dbReference>
<feature type="transmembrane region" description="Helical" evidence="2">
    <location>
        <begin position="46"/>
        <end position="68"/>
    </location>
</feature>
<keyword evidence="2" id="KW-0812">Transmembrane</keyword>
<dbReference type="GO" id="GO:0071788">
    <property type="term" value="P:endoplasmic reticulum tubular network maintenance"/>
    <property type="evidence" value="ECO:0007669"/>
    <property type="project" value="UniProtKB-UniRule"/>
</dbReference>
<evidence type="ECO:0000313" key="6">
    <source>
        <dbReference type="RefSeq" id="XP_019847240.2"/>
    </source>
</evidence>
<dbReference type="GO" id="GO:0098826">
    <property type="term" value="C:endoplasmic reticulum tubular network membrane"/>
    <property type="evidence" value="ECO:0007669"/>
    <property type="project" value="UniProtKB-UniRule"/>
</dbReference>
<keyword evidence="2" id="KW-0256">Endoplasmic reticulum</keyword>
<accession>A0A6J0RJF2</accession>
<dbReference type="Pfam" id="PF10058">
    <property type="entry name" value="Zn_ribbon_10"/>
    <property type="match status" value="1"/>
</dbReference>
<sequence>MGAILAKFRKEKSTAEVLEGLEEKITQIEKYTLNTQEQKRRIVGNFLATSIGIYVIAFIVFYFVYFPPTWRERIVYSVPLLLFPFVIILLRRLFTWYFERKLNKNSNKLTALHTEKKKILEQVMDKETYKVAVKLLAKYGDKTNSQKPFFGKVFCTSHWYKSLINAILFIVAVTPRPPAVSNLSAASQRLAIGQSPNAPVTTGSLQDLRLRTTLSTTSLSATPRQLSSLRSSPVAPLAGTQSLLPRVPLPITPQRRPMGQELRKRTPFPIVNQQGKGVLERIVDVLIGDGPKDRFGMICKECFAHNGMALKEDFDYATFRCAFCNALNPARKARPIAPRLPEQHFSPLKRDSSSSSTPTDVDSENDEPVGAIPTPLIATTPRIQLTEAINTPVKAAEASAFEDTSVGGVRRQAEIGAGDGPDVTADEAVADAAGVEKMEIEHGDEQQNEALAAEVVANLQALQAAEANEMSRLQERFAQMYATTDTEQQEQQSVGVAEAEENIEETREPAEELDEFKKLK</sequence>
<dbReference type="InParanoid" id="A0A6J0RJF2"/>
<comment type="domain">
    <text evidence="2">The C4-type zinc finger motif is necessary both for its ER three-way tubular junction localization and formation.</text>
</comment>
<keyword evidence="2" id="KW-0472">Membrane</keyword>
<feature type="domain" description="Lunapark zinc ribbon" evidence="4">
    <location>
        <begin position="279"/>
        <end position="328"/>
    </location>
</feature>
<keyword evidence="2" id="KW-0863">Zinc-finger</keyword>
<feature type="region of interest" description="Disordered" evidence="3">
    <location>
        <begin position="335"/>
        <end position="374"/>
    </location>
</feature>
<dbReference type="InterPro" id="IPR019273">
    <property type="entry name" value="Lunapark_Znf"/>
</dbReference>
<evidence type="ECO:0000256" key="2">
    <source>
        <dbReference type="RuleBase" id="RU367073"/>
    </source>
</evidence>
<name>A0A6J0RJF2_BACDO</name>
<comment type="subcellular location">
    <subcellularLocation>
        <location evidence="2">Endoplasmic reticulum membrane</location>
        <topology evidence="2">Multi-pass membrane protein</topology>
    </subcellularLocation>
</comment>
<protein>
    <recommendedName>
        <fullName evidence="2">Endoplasmic reticulum junction formation protein lunapark</fullName>
    </recommendedName>
</protein>
<gene>
    <name evidence="6" type="primary">LOC105229942</name>
</gene>
<dbReference type="GeneID" id="105229942"/>
<feature type="compositionally biased region" description="Basic and acidic residues" evidence="3">
    <location>
        <begin position="504"/>
        <end position="520"/>
    </location>
</feature>
<keyword evidence="2" id="KW-0862">Zinc</keyword>
<dbReference type="GO" id="GO:0008270">
    <property type="term" value="F:zinc ion binding"/>
    <property type="evidence" value="ECO:0007669"/>
    <property type="project" value="UniProtKB-KW"/>
</dbReference>
<proteinExistence type="inferred from homology"/>
<comment type="function">
    <text evidence="2">Plays a role in determining ER morphology.</text>
</comment>
<dbReference type="GO" id="GO:1903373">
    <property type="term" value="P:positive regulation of endoplasmic reticulum tubular network organization"/>
    <property type="evidence" value="ECO:0007669"/>
    <property type="project" value="UniProtKB-UniRule"/>
</dbReference>
<keyword evidence="2" id="KW-1133">Transmembrane helix</keyword>
<evidence type="ECO:0000256" key="1">
    <source>
        <dbReference type="ARBA" id="ARBA00009940"/>
    </source>
</evidence>
<feature type="compositionally biased region" description="Polar residues" evidence="3">
    <location>
        <begin position="484"/>
        <end position="494"/>
    </location>
</feature>
<dbReference type="Proteomes" id="UP001652620">
    <property type="component" value="Chromosome 3"/>
</dbReference>
<organism evidence="5 6">
    <name type="scientific">Bactrocera dorsalis</name>
    <name type="common">Oriental fruit fly</name>
    <name type="synonym">Dacus dorsalis</name>
    <dbReference type="NCBI Taxonomy" id="27457"/>
    <lineage>
        <taxon>Eukaryota</taxon>
        <taxon>Metazoa</taxon>
        <taxon>Ecdysozoa</taxon>
        <taxon>Arthropoda</taxon>
        <taxon>Hexapoda</taxon>
        <taxon>Insecta</taxon>
        <taxon>Pterygota</taxon>
        <taxon>Neoptera</taxon>
        <taxon>Endopterygota</taxon>
        <taxon>Diptera</taxon>
        <taxon>Brachycera</taxon>
        <taxon>Muscomorpha</taxon>
        <taxon>Tephritoidea</taxon>
        <taxon>Tephritidae</taxon>
        <taxon>Bactrocera</taxon>
        <taxon>Bactrocera</taxon>
    </lineage>
</organism>
<dbReference type="FunCoup" id="A0A6J0RJF2">
    <property type="interactions" value="1839"/>
</dbReference>
<keyword evidence="2" id="KW-0479">Metal-binding</keyword>
<dbReference type="OrthoDB" id="3169036at2759"/>
<keyword evidence="5" id="KW-1185">Reference proteome</keyword>
<dbReference type="AlphaFoldDB" id="A0A6J0RJF2"/>
<feature type="region of interest" description="Disordered" evidence="3">
    <location>
        <begin position="484"/>
        <end position="520"/>
    </location>
</feature>
<evidence type="ECO:0000259" key="4">
    <source>
        <dbReference type="Pfam" id="PF10058"/>
    </source>
</evidence>
<evidence type="ECO:0000313" key="5">
    <source>
        <dbReference type="Proteomes" id="UP001652620"/>
    </source>
</evidence>